<evidence type="ECO:0000259" key="3">
    <source>
        <dbReference type="PROSITE" id="PS50158"/>
    </source>
</evidence>
<dbReference type="EMBL" id="OIVN01000147">
    <property type="protein sequence ID" value="SPC75186.1"/>
    <property type="molecule type" value="Genomic_DNA"/>
</dbReference>
<accession>A0A2N9E877</accession>
<gene>
    <name evidence="6" type="ORF">FSB_LOCUS3068</name>
</gene>
<proteinExistence type="predicted"/>
<evidence type="ECO:0000259" key="4">
    <source>
        <dbReference type="PROSITE" id="PS50878"/>
    </source>
</evidence>
<dbReference type="CDD" id="cd06222">
    <property type="entry name" value="RNase_H_like"/>
    <property type="match status" value="1"/>
</dbReference>
<dbReference type="SUPFAM" id="SSF56672">
    <property type="entry name" value="DNA/RNA polymerases"/>
    <property type="match status" value="1"/>
</dbReference>
<dbReference type="Pfam" id="PF13966">
    <property type="entry name" value="zf-RVT"/>
    <property type="match status" value="1"/>
</dbReference>
<dbReference type="PANTHER" id="PTHR31635:SF196">
    <property type="entry name" value="REVERSE TRANSCRIPTASE DOMAIN-CONTAINING PROTEIN-RELATED"/>
    <property type="match status" value="1"/>
</dbReference>
<keyword evidence="1" id="KW-0863">Zinc-finger</keyword>
<dbReference type="InterPro" id="IPR026960">
    <property type="entry name" value="RVT-Znf"/>
</dbReference>
<feature type="compositionally biased region" description="Basic and acidic residues" evidence="2">
    <location>
        <begin position="596"/>
        <end position="610"/>
    </location>
</feature>
<dbReference type="Gene3D" id="3.30.420.10">
    <property type="entry name" value="Ribonuclease H-like superfamily/Ribonuclease H"/>
    <property type="match status" value="1"/>
</dbReference>
<dbReference type="Pfam" id="PF00078">
    <property type="entry name" value="RVT_1"/>
    <property type="match status" value="1"/>
</dbReference>
<dbReference type="SUPFAM" id="SSF53098">
    <property type="entry name" value="Ribonuclease H-like"/>
    <property type="match status" value="1"/>
</dbReference>
<feature type="region of interest" description="Disordered" evidence="2">
    <location>
        <begin position="263"/>
        <end position="342"/>
    </location>
</feature>
<dbReference type="InterPro" id="IPR043502">
    <property type="entry name" value="DNA/RNA_pol_sf"/>
</dbReference>
<dbReference type="InterPro" id="IPR001878">
    <property type="entry name" value="Znf_CCHC"/>
</dbReference>
<dbReference type="PROSITE" id="PS50158">
    <property type="entry name" value="ZF_CCHC"/>
    <property type="match status" value="1"/>
</dbReference>
<feature type="region of interest" description="Disordered" evidence="2">
    <location>
        <begin position="459"/>
        <end position="576"/>
    </location>
</feature>
<dbReference type="Pfam" id="PF03372">
    <property type="entry name" value="Exo_endo_phos"/>
    <property type="match status" value="1"/>
</dbReference>
<dbReference type="CDD" id="cd01650">
    <property type="entry name" value="RT_nLTR_like"/>
    <property type="match status" value="1"/>
</dbReference>
<keyword evidence="1" id="KW-0479">Metal-binding</keyword>
<dbReference type="Pfam" id="PF13456">
    <property type="entry name" value="RVT_3"/>
    <property type="match status" value="1"/>
</dbReference>
<keyword evidence="1" id="KW-0862">Zinc</keyword>
<dbReference type="InterPro" id="IPR000477">
    <property type="entry name" value="RT_dom"/>
</dbReference>
<evidence type="ECO:0008006" key="7">
    <source>
        <dbReference type="Google" id="ProtNLM"/>
    </source>
</evidence>
<dbReference type="Gene3D" id="3.60.10.10">
    <property type="entry name" value="Endonuclease/exonuclease/phosphatase"/>
    <property type="match status" value="1"/>
</dbReference>
<feature type="compositionally biased region" description="Low complexity" evidence="2">
    <location>
        <begin position="468"/>
        <end position="492"/>
    </location>
</feature>
<evidence type="ECO:0000259" key="5">
    <source>
        <dbReference type="PROSITE" id="PS50879"/>
    </source>
</evidence>
<dbReference type="SUPFAM" id="SSF56219">
    <property type="entry name" value="DNase I-like"/>
    <property type="match status" value="1"/>
</dbReference>
<evidence type="ECO:0000256" key="1">
    <source>
        <dbReference type="PROSITE-ProRule" id="PRU00047"/>
    </source>
</evidence>
<feature type="domain" description="Reverse transcriptase" evidence="4">
    <location>
        <begin position="1184"/>
        <end position="1465"/>
    </location>
</feature>
<name>A0A2N9E877_FAGSY</name>
<dbReference type="PROSITE" id="PS50878">
    <property type="entry name" value="RT_POL"/>
    <property type="match status" value="1"/>
</dbReference>
<feature type="domain" description="RNase H type-1" evidence="5">
    <location>
        <begin position="1910"/>
        <end position="2043"/>
    </location>
</feature>
<feature type="compositionally biased region" description="Basic and acidic residues" evidence="2">
    <location>
        <begin position="1"/>
        <end position="10"/>
    </location>
</feature>
<dbReference type="InterPro" id="IPR012337">
    <property type="entry name" value="RNaseH-like_sf"/>
</dbReference>
<reference evidence="6" key="1">
    <citation type="submission" date="2018-02" db="EMBL/GenBank/DDBJ databases">
        <authorList>
            <person name="Cohen D.B."/>
            <person name="Kent A.D."/>
        </authorList>
    </citation>
    <scope>NUCLEOTIDE SEQUENCE</scope>
</reference>
<dbReference type="InterPro" id="IPR036397">
    <property type="entry name" value="RNaseH_sf"/>
</dbReference>
<dbReference type="InterPro" id="IPR036691">
    <property type="entry name" value="Endo/exonu/phosph_ase_sf"/>
</dbReference>
<dbReference type="InterPro" id="IPR044730">
    <property type="entry name" value="RNase_H-like_dom_plant"/>
</dbReference>
<protein>
    <recommendedName>
        <fullName evidence="7">Reverse transcriptase domain-containing protein</fullName>
    </recommendedName>
</protein>
<feature type="region of interest" description="Disordered" evidence="2">
    <location>
        <begin position="1"/>
        <end position="51"/>
    </location>
</feature>
<feature type="compositionally biased region" description="Basic and acidic residues" evidence="2">
    <location>
        <begin position="619"/>
        <end position="633"/>
    </location>
</feature>
<feature type="region of interest" description="Disordered" evidence="2">
    <location>
        <begin position="593"/>
        <end position="659"/>
    </location>
</feature>
<dbReference type="InterPro" id="IPR002156">
    <property type="entry name" value="RNaseH_domain"/>
</dbReference>
<dbReference type="Pfam" id="PF14111">
    <property type="entry name" value="DUF4283"/>
    <property type="match status" value="1"/>
</dbReference>
<evidence type="ECO:0000313" key="6">
    <source>
        <dbReference type="EMBL" id="SPC75186.1"/>
    </source>
</evidence>
<dbReference type="GO" id="GO:0003676">
    <property type="term" value="F:nucleic acid binding"/>
    <property type="evidence" value="ECO:0007669"/>
    <property type="project" value="InterPro"/>
</dbReference>
<evidence type="ECO:0000256" key="2">
    <source>
        <dbReference type="SAM" id="MobiDB-lite"/>
    </source>
</evidence>
<dbReference type="InterPro" id="IPR025558">
    <property type="entry name" value="DUF4283"/>
</dbReference>
<feature type="region of interest" description="Disordered" evidence="2">
    <location>
        <begin position="363"/>
        <end position="442"/>
    </location>
</feature>
<feature type="compositionally biased region" description="Polar residues" evidence="2">
    <location>
        <begin position="369"/>
        <end position="416"/>
    </location>
</feature>
<dbReference type="PROSITE" id="PS50879">
    <property type="entry name" value="RNASE_H_1"/>
    <property type="match status" value="1"/>
</dbReference>
<dbReference type="InterPro" id="IPR005135">
    <property type="entry name" value="Endo/exonuclease/phosphatase"/>
</dbReference>
<organism evidence="6">
    <name type="scientific">Fagus sylvatica</name>
    <name type="common">Beechnut</name>
    <dbReference type="NCBI Taxonomy" id="28930"/>
    <lineage>
        <taxon>Eukaryota</taxon>
        <taxon>Viridiplantae</taxon>
        <taxon>Streptophyta</taxon>
        <taxon>Embryophyta</taxon>
        <taxon>Tracheophyta</taxon>
        <taxon>Spermatophyta</taxon>
        <taxon>Magnoliopsida</taxon>
        <taxon>eudicotyledons</taxon>
        <taxon>Gunneridae</taxon>
        <taxon>Pentapetalae</taxon>
        <taxon>rosids</taxon>
        <taxon>fabids</taxon>
        <taxon>Fagales</taxon>
        <taxon>Fagaceae</taxon>
        <taxon>Fagus</taxon>
    </lineage>
</organism>
<feature type="compositionally biased region" description="Polar residues" evidence="2">
    <location>
        <begin position="325"/>
        <end position="338"/>
    </location>
</feature>
<feature type="domain" description="CCHC-type" evidence="3">
    <location>
        <begin position="247"/>
        <end position="262"/>
    </location>
</feature>
<sequence length="2075" mass="233334">MERNTKKQKGDSPSFLPQRSLRSYKDSLVNPEGSWADHSMPDIPQPEDDPNILSDLEEQGDDNIPCILLSKAEKLRIQAPWLSALIIKAFGKSVGFKYMDFKVRSLWKPQGDMQCIDLGSDFFLIRFKLGEDYWKVVNNGPWFINQQFLTVRRWSPGFRPSEAKISTTVVWARLPELPIELYDMDILRRIGNQLGTLLKIDARTMDNVRGRFARLCVQIDIDQPLVPKVRVGDIVQRIQYEGVSAICFKCGCVGHRVDSCPSSLSTSIPPTSPSFPPSPTKPSPREDGEIYGKWMLVTRRKSLPKKSSPSDTAVPSRLAQRHPRPSTTGKLPQESQILAQRPKQAQALSFSIANVPLHASCESDVTPLPQKTSSGPHTQPNTLLCKTSPVESETTADPTLNQNPCSAQAAQFSPNGERTDNPPLLPETQPRIDPHLHVTPATKPKSLTFSKVTSKNTHYPTDLDMELNSSTTPASLTLNTTPTSPATPSSHPTHNEPQQTCHQPELPTTMPGSIRRQLGSSQKGQDETDWGQPCPMVTGLPHLLLDPSGRGHRENSTGPSPTHAGEHPNWTSSSQSNIRTSYRLTNAHADVGYHTPLERAKGDGTRDSSIAKDSQWDGDAIRADRCRSPRSYDHSNIPGQHSDPLPFPRNGRDHHHYRSAPTDQVISSLDRLTPLRTSPGAVFPICHESPSPQHTELQPGIPSSSLNPKAQTYSGAGNLNFRRNFANLVRSHRPAIAILVETRISGPRAEDISSTLGFDSVCRSEADGFRGGIWLLWNSGEVTLDILSVTPQAIHASVQVCISNPIWLLSAIYASPCLNTRIHLWEHLELFAASHHLPWVVAGDFNEILSSHEKFSSSPANQRRISTFTECLNNCDLLDLGFNGPRFTWTNKRDNGLVMERLDRVVSNPSWKNLYAEANVTHLPRTHSDHNPILLDTDPPRHVFGRRPFRLETIWFSDPGFPQLVEDSWLRSQNDIVKAIPMFTEKVTTWNRETFGNIFHRKRRLLARLNGVQRALSQNPSEALLRLDSELSIKFQQLLNLEEEFWALKARMEWSLLGDKNTSFFHTSVVCHRSRNKIWSLKDTNGTWTSSTSELRTLIRNFFCQLYTTEFISSAQCIDSPRLCVSFTEEIKNLLSPDISALEIHTAMKSFKPLKAPGPDGFHPIFFQKFWPTVGTSVTTFVKEIFQSRKMPAILNETLLCLIPKVGQPEAIHQFRPIGLCNTLYKLVTKILVLRLKPFLSDVIHPLQASFVPGRKASDNVILVQEIVHSMKTSRSKVGSMAIQIDLEKAYDRLEWSFIRLTLHHFNFPPWWIEIIMSCISSSNLSVLVNGERLENFAPSRGIRQGDPLSPYIFIMCMEYLAWLIQGEVEDGNWKGVKTSRQGPTFSHIFFADDLVLFAKATKTNCNTIKKVLHTFCSASGQKININKSKIFVPSSTPPNRIHLVEHELGFKVSTHFGKYLGVPILTDGRDHAAFDFIIEKIRGRLAGWKARSLSLAGRCILINSVTTAIPTHVMQCCILPKSTCNALDKLNRNFLWGDTVAKRKLHLINWGTITRPKAEGGLGIKRSYCRNKALLAKRLWDFSQGSTAPWALTLKVKYHELRSQVCQKSIVWKSINLAKPIVDKGKGTLIHNGQGTNFWMDNWLGSGPLRHRIEGPLNFREESTKVCELWDADGFWQLNRLSITLPLDIQQSIRASPKPLNPLQEDSTYWTPSTNGLFSTNSAYTIALDLDGPYKNTANWKWLWKLNCLPRVICFMWLLYHGRLPIKTLLVKRKIITDDLCPLCSSASETLLHAFRDCIKLQPIWLHFGAPQDPSFFSETSIQVWTHYWSKSSLPTPILSHLQWQDLFPILLWTIWSARNKTAMESNPFDHHQVIKRATSLTLESWIMSPRKTAIPKSNPTLIGWKPPPLSFIKLNTDGSVSGNPGQAGAGGVLRDHHGTWIGGFARNIGRTNSLAAELWALRDGLALAHNLNVQKLIVEMDAKVVIDMLSAVCISNLSNHPYSALIFDCRSMIQNFEEIVLQHTYREGNSTADLLAKAGTDILPSFSLFDSPPSFVLSQYMADIWGIQYPRMM</sequence>
<dbReference type="PANTHER" id="PTHR31635">
    <property type="entry name" value="REVERSE TRANSCRIPTASE DOMAIN-CONTAINING PROTEIN-RELATED"/>
    <property type="match status" value="1"/>
</dbReference>
<dbReference type="GO" id="GO:0008270">
    <property type="term" value="F:zinc ion binding"/>
    <property type="evidence" value="ECO:0007669"/>
    <property type="project" value="UniProtKB-KW"/>
</dbReference>
<feature type="compositionally biased region" description="Pro residues" evidence="2">
    <location>
        <begin position="270"/>
        <end position="282"/>
    </location>
</feature>
<dbReference type="GO" id="GO:0004523">
    <property type="term" value="F:RNA-DNA hybrid ribonuclease activity"/>
    <property type="evidence" value="ECO:0007669"/>
    <property type="project" value="InterPro"/>
</dbReference>